<dbReference type="HOGENOM" id="CLU_035706_4_1_9"/>
<dbReference type="PANTHER" id="PTHR10948:SF23">
    <property type="entry name" value="TRANSPOSASE INSI FOR INSERTION SEQUENCE ELEMENT IS30A-RELATED"/>
    <property type="match status" value="1"/>
</dbReference>
<dbReference type="Proteomes" id="UP000016233">
    <property type="component" value="Chromosome"/>
</dbReference>
<dbReference type="GO" id="GO:0004803">
    <property type="term" value="F:transposase activity"/>
    <property type="evidence" value="ECO:0007669"/>
    <property type="project" value="TreeGrafter"/>
</dbReference>
<dbReference type="PROSITE" id="PS50994">
    <property type="entry name" value="INTEGRASE"/>
    <property type="match status" value="1"/>
</dbReference>
<dbReference type="PANTHER" id="PTHR10948">
    <property type="entry name" value="TRANSPOSASE"/>
    <property type="match status" value="1"/>
</dbReference>
<protein>
    <submittedName>
        <fullName evidence="2">Transposase</fullName>
        <ecNumber evidence="2">3.1.26.4</ecNumber>
    </submittedName>
</protein>
<evidence type="ECO:0000313" key="3">
    <source>
        <dbReference type="Proteomes" id="UP000016233"/>
    </source>
</evidence>
<dbReference type="SUPFAM" id="SSF53098">
    <property type="entry name" value="Ribonuclease H-like"/>
    <property type="match status" value="1"/>
</dbReference>
<dbReference type="GO" id="GO:0032196">
    <property type="term" value="P:transposition"/>
    <property type="evidence" value="ECO:0007669"/>
    <property type="project" value="TreeGrafter"/>
</dbReference>
<dbReference type="NCBIfam" id="NF033563">
    <property type="entry name" value="transpos_IS30"/>
    <property type="match status" value="1"/>
</dbReference>
<dbReference type="KEGG" id="sib:SIR_0058"/>
<dbReference type="InterPro" id="IPR036397">
    <property type="entry name" value="RNaseH_sf"/>
</dbReference>
<dbReference type="Gene3D" id="3.30.420.10">
    <property type="entry name" value="Ribonuclease H-like superfamily/Ribonuclease H"/>
    <property type="match status" value="1"/>
</dbReference>
<proteinExistence type="predicted"/>
<dbReference type="GO" id="GO:0004523">
    <property type="term" value="F:RNA-DNA hybrid ribonuclease activity"/>
    <property type="evidence" value="ECO:0007669"/>
    <property type="project" value="UniProtKB-EC"/>
</dbReference>
<keyword evidence="3" id="KW-1185">Reference proteome</keyword>
<dbReference type="InterPro" id="IPR001584">
    <property type="entry name" value="Integrase_cat-core"/>
</dbReference>
<dbReference type="PATRIC" id="fig|862967.3.peg.37"/>
<dbReference type="InterPro" id="IPR051917">
    <property type="entry name" value="Transposase-Integrase"/>
</dbReference>
<accession>T1ZC72</accession>
<dbReference type="AlphaFoldDB" id="T1ZC72"/>
<evidence type="ECO:0000259" key="1">
    <source>
        <dbReference type="PROSITE" id="PS50994"/>
    </source>
</evidence>
<keyword evidence="2" id="KW-0378">Hydrolase</keyword>
<dbReference type="GO" id="GO:0015074">
    <property type="term" value="P:DNA integration"/>
    <property type="evidence" value="ECO:0007669"/>
    <property type="project" value="InterPro"/>
</dbReference>
<dbReference type="eggNOG" id="COG2826">
    <property type="taxonomic scope" value="Bacteria"/>
</dbReference>
<dbReference type="InterPro" id="IPR053392">
    <property type="entry name" value="Transposase_IS30-like"/>
</dbReference>
<evidence type="ECO:0000313" key="2">
    <source>
        <dbReference type="EMBL" id="AGU75455.1"/>
    </source>
</evidence>
<dbReference type="GO" id="GO:0003676">
    <property type="term" value="F:nucleic acid binding"/>
    <property type="evidence" value="ECO:0007669"/>
    <property type="project" value="InterPro"/>
</dbReference>
<organism evidence="2 3">
    <name type="scientific">Streptococcus intermedius B196</name>
    <dbReference type="NCBI Taxonomy" id="862967"/>
    <lineage>
        <taxon>Bacteria</taxon>
        <taxon>Bacillati</taxon>
        <taxon>Bacillota</taxon>
        <taxon>Bacilli</taxon>
        <taxon>Lactobacillales</taxon>
        <taxon>Streptococcaceae</taxon>
        <taxon>Streptococcus</taxon>
        <taxon>Streptococcus anginosus group</taxon>
    </lineage>
</organism>
<dbReference type="InterPro" id="IPR012337">
    <property type="entry name" value="RNaseH-like_sf"/>
</dbReference>
<gene>
    <name evidence="2" type="ORF">SIR_0058</name>
</gene>
<reference evidence="2 3" key="1">
    <citation type="journal article" date="2013" name="BMC Genomics">
        <title>Phylogenetic relationship and virulence inference of Streptococcus Anginosus Group: curated annotation and whole-genome comparative analysis support distinct species designation.</title>
        <authorList>
            <person name="Olson A.B."/>
            <person name="Kent H."/>
            <person name="Sibley C.D."/>
            <person name="Grinwis M.E."/>
            <person name="Mabon P."/>
            <person name="Ouellette C."/>
            <person name="Tyson S."/>
            <person name="Graham M."/>
            <person name="Tyler S.D."/>
            <person name="Van Domselaar G."/>
            <person name="Surette M.G."/>
            <person name="Corbett C.R."/>
        </authorList>
    </citation>
    <scope>NUCLEOTIDE SEQUENCE [LARGE SCALE GENOMIC DNA]</scope>
    <source>
        <strain evidence="2 3">B196</strain>
    </source>
</reference>
<dbReference type="EC" id="3.1.26.4" evidence="2"/>
<dbReference type="GO" id="GO:0005829">
    <property type="term" value="C:cytosol"/>
    <property type="evidence" value="ECO:0007669"/>
    <property type="project" value="TreeGrafter"/>
</dbReference>
<name>T1ZC72_STRIT</name>
<dbReference type="EMBL" id="CP003857">
    <property type="protein sequence ID" value="AGU75455.1"/>
    <property type="molecule type" value="Genomic_DNA"/>
</dbReference>
<feature type="domain" description="Integrase catalytic" evidence="1">
    <location>
        <begin position="1"/>
        <end position="115"/>
    </location>
</feature>
<sequence length="115" mass="13026">MTLVERQTRFAIAVKLADKQARTINSAVKKLLTQYPISSITADNGSEFSLLSDLKGINVYFAHPYSSHEKGSNENFNGLLREFLPKGVSLNFLTTAEFNLYVSVINNRSRRLHQY</sequence>